<reference evidence="1" key="1">
    <citation type="journal article" date="2021" name="PeerJ">
        <title>Extensive microbial diversity within the chicken gut microbiome revealed by metagenomics and culture.</title>
        <authorList>
            <person name="Gilroy R."/>
            <person name="Ravi A."/>
            <person name="Getino M."/>
            <person name="Pursley I."/>
            <person name="Horton D.L."/>
            <person name="Alikhan N.F."/>
            <person name="Baker D."/>
            <person name="Gharbi K."/>
            <person name="Hall N."/>
            <person name="Watson M."/>
            <person name="Adriaenssens E.M."/>
            <person name="Foster-Nyarko E."/>
            <person name="Jarju S."/>
            <person name="Secka A."/>
            <person name="Antonio M."/>
            <person name="Oren A."/>
            <person name="Chaudhuri R.R."/>
            <person name="La Ragione R."/>
            <person name="Hildebrand F."/>
            <person name="Pallen M.J."/>
        </authorList>
    </citation>
    <scope>NUCLEOTIDE SEQUENCE</scope>
    <source>
        <strain evidence="1">CHK191-13928</strain>
    </source>
</reference>
<protein>
    <submittedName>
        <fullName evidence="1">Uncharacterized protein</fullName>
    </submittedName>
</protein>
<evidence type="ECO:0000313" key="2">
    <source>
        <dbReference type="Proteomes" id="UP000886721"/>
    </source>
</evidence>
<dbReference type="Proteomes" id="UP000886721">
    <property type="component" value="Unassembled WGS sequence"/>
</dbReference>
<comment type="caution">
    <text evidence="1">The sequence shown here is derived from an EMBL/GenBank/DDBJ whole genome shotgun (WGS) entry which is preliminary data.</text>
</comment>
<name>A0A9D1WWJ6_9FIRM</name>
<proteinExistence type="predicted"/>
<dbReference type="AlphaFoldDB" id="A0A9D1WWJ6"/>
<sequence>MRQIHKKSFFTPEQVELPAANKFTAQVNTRRILFTLEFKNLFLSLYEQGHTSIEIFMECGYNTMPAQLSVSAMQRELIYLRQQVEFLKKLIELDNDKKPRT</sequence>
<organism evidence="1 2">
    <name type="scientific">Candidatus Anaerostipes excrementavium</name>
    <dbReference type="NCBI Taxonomy" id="2838463"/>
    <lineage>
        <taxon>Bacteria</taxon>
        <taxon>Bacillati</taxon>
        <taxon>Bacillota</taxon>
        <taxon>Clostridia</taxon>
        <taxon>Lachnospirales</taxon>
        <taxon>Lachnospiraceae</taxon>
        <taxon>Anaerostipes</taxon>
    </lineage>
</organism>
<accession>A0A9D1WWJ6</accession>
<dbReference type="EMBL" id="DXEM01000031">
    <property type="protein sequence ID" value="HIX68463.1"/>
    <property type="molecule type" value="Genomic_DNA"/>
</dbReference>
<reference evidence="1" key="2">
    <citation type="submission" date="2021-04" db="EMBL/GenBank/DDBJ databases">
        <authorList>
            <person name="Gilroy R."/>
        </authorList>
    </citation>
    <scope>NUCLEOTIDE SEQUENCE</scope>
    <source>
        <strain evidence="1">CHK191-13928</strain>
    </source>
</reference>
<gene>
    <name evidence="1" type="ORF">H9735_10155</name>
</gene>
<evidence type="ECO:0000313" key="1">
    <source>
        <dbReference type="EMBL" id="HIX68463.1"/>
    </source>
</evidence>